<dbReference type="AlphaFoldDB" id="A0AB36TDD8"/>
<evidence type="ECO:0000259" key="3">
    <source>
        <dbReference type="PROSITE" id="PS51782"/>
    </source>
</evidence>
<proteinExistence type="predicted"/>
<feature type="signal peptide" evidence="2">
    <location>
        <begin position="1"/>
        <end position="26"/>
    </location>
</feature>
<feature type="domain" description="LysM" evidence="3">
    <location>
        <begin position="79"/>
        <end position="123"/>
    </location>
</feature>
<dbReference type="CDD" id="cd00118">
    <property type="entry name" value="LysM"/>
    <property type="match status" value="4"/>
</dbReference>
<feature type="domain" description="LysM" evidence="3">
    <location>
        <begin position="127"/>
        <end position="171"/>
    </location>
</feature>
<protein>
    <submittedName>
        <fullName evidence="4">LysM repeat protein</fullName>
    </submittedName>
</protein>
<evidence type="ECO:0000256" key="2">
    <source>
        <dbReference type="SAM" id="SignalP"/>
    </source>
</evidence>
<feature type="region of interest" description="Disordered" evidence="1">
    <location>
        <begin position="179"/>
        <end position="200"/>
    </location>
</feature>
<dbReference type="PANTHER" id="PTHR33734">
    <property type="entry name" value="LYSM DOMAIN-CONTAINING GPI-ANCHORED PROTEIN 2"/>
    <property type="match status" value="1"/>
</dbReference>
<feature type="chain" id="PRO_5044321995" evidence="2">
    <location>
        <begin position="27"/>
        <end position="423"/>
    </location>
</feature>
<keyword evidence="2" id="KW-0732">Signal</keyword>
<dbReference type="Pfam" id="PF01476">
    <property type="entry name" value="LysM"/>
    <property type="match status" value="4"/>
</dbReference>
<gene>
    <name evidence="4" type="ORF">M972_11577</name>
</gene>
<feature type="domain" description="LysM" evidence="3">
    <location>
        <begin position="29"/>
        <end position="73"/>
    </location>
</feature>
<feature type="domain" description="LysM" evidence="3">
    <location>
        <begin position="210"/>
        <end position="254"/>
    </location>
</feature>
<reference evidence="4 5" key="1">
    <citation type="submission" date="2017-09" db="EMBL/GenBank/DDBJ databases">
        <title>Evaluation of Pacific Biosciences Sequencing Technology to Finishing C. thermocellum Genome Sequences.</title>
        <authorList>
            <person name="Brown S."/>
        </authorList>
    </citation>
    <scope>NUCLEOTIDE SEQUENCE [LARGE SCALE GENOMIC DNA]</scope>
    <source>
        <strain evidence="4 5">AD2</strain>
    </source>
</reference>
<dbReference type="InterPro" id="IPR036779">
    <property type="entry name" value="LysM_dom_sf"/>
</dbReference>
<name>A0AB36TDD8_ACETH</name>
<accession>A0AB36TDD8</accession>
<evidence type="ECO:0000256" key="1">
    <source>
        <dbReference type="SAM" id="MobiDB-lite"/>
    </source>
</evidence>
<organism evidence="4 5">
    <name type="scientific">Acetivibrio thermocellus AD2</name>
    <dbReference type="NCBI Taxonomy" id="1138384"/>
    <lineage>
        <taxon>Bacteria</taxon>
        <taxon>Bacillati</taxon>
        <taxon>Bacillota</taxon>
        <taxon>Clostridia</taxon>
        <taxon>Eubacteriales</taxon>
        <taxon>Oscillospiraceae</taxon>
        <taxon>Acetivibrio</taxon>
    </lineage>
</organism>
<comment type="caution">
    <text evidence="4">The sequence shown here is derived from an EMBL/GenBank/DDBJ whole genome shotgun (WGS) entry which is preliminary data.</text>
</comment>
<dbReference type="PANTHER" id="PTHR33734:SF22">
    <property type="entry name" value="MEMBRANE-BOUND LYTIC MUREIN TRANSGLYCOSYLASE D"/>
    <property type="match status" value="1"/>
</dbReference>
<dbReference type="Gene3D" id="3.10.350.10">
    <property type="entry name" value="LysM domain"/>
    <property type="match status" value="4"/>
</dbReference>
<dbReference type="SUPFAM" id="SSF54106">
    <property type="entry name" value="LysM domain"/>
    <property type="match status" value="4"/>
</dbReference>
<dbReference type="RefSeq" id="WP_003514898.1">
    <property type="nucleotide sequence ID" value="NZ_CP013828.1"/>
</dbReference>
<sequence length="423" mass="46706">MKLKKTVICGVLSIGIMAGSSGFAFAQNVNYKVQSGDTFWKIGQKYNISTAALLKANNANENTVLYPGQTIVLPIKDESVYIVQSGDTYWNISQKYGINFKELLALNNANENSMLNVGDKVILPATANYTVQKGDTYWTISQKFKVNFTELLKLNGANEKSYLDIGQVIKIPVTSMSQVPATSSNQNNNSTNTSNNNSGNNLSGPYITYTSYTVQKGDTAWSIAEKFGISMYELMEANNINSSTVLNIGQKLKIPVHNVPVKSTPGEKYGELLDWWTEAQYLIPRGSTFEVVDFYTGKSFFVKRTGGSNHADCETLTVKDTNIMKEIWGGFSWVRRPVIIKYNGRKIAASMTAMPHAGNDSAPGGVWTSWRSGDYGAGTNYDYIKGNGIDGHFDIHFYNSTRHKDGKLDPNHQQCIKISAGVQ</sequence>
<evidence type="ECO:0000313" key="4">
    <source>
        <dbReference type="EMBL" id="PFH01833.1"/>
    </source>
</evidence>
<dbReference type="GO" id="GO:0008932">
    <property type="term" value="F:lytic endotransglycosylase activity"/>
    <property type="evidence" value="ECO:0007669"/>
    <property type="project" value="TreeGrafter"/>
</dbReference>
<dbReference type="Proteomes" id="UP000223596">
    <property type="component" value="Unassembled WGS sequence"/>
</dbReference>
<dbReference type="PROSITE" id="PS51782">
    <property type="entry name" value="LYSM"/>
    <property type="match status" value="4"/>
</dbReference>
<feature type="compositionally biased region" description="Low complexity" evidence="1">
    <location>
        <begin position="182"/>
        <end position="200"/>
    </location>
</feature>
<dbReference type="EMBL" id="PDBW01000001">
    <property type="protein sequence ID" value="PFH01833.1"/>
    <property type="molecule type" value="Genomic_DNA"/>
</dbReference>
<dbReference type="SMART" id="SM00257">
    <property type="entry name" value="LysM"/>
    <property type="match status" value="4"/>
</dbReference>
<evidence type="ECO:0000313" key="5">
    <source>
        <dbReference type="Proteomes" id="UP000223596"/>
    </source>
</evidence>
<dbReference type="InterPro" id="IPR018392">
    <property type="entry name" value="LysM"/>
</dbReference>